<dbReference type="InterPro" id="IPR006426">
    <property type="entry name" value="Asn_synth_AEB"/>
</dbReference>
<sequence>MCGIAGILSSPAGLTDLEANLVRMQSALLHRGPDDGGVWMDGIRSVGLAHRRLSILDLSSAGHQPMISADGRRVICFNGEIYNFRELRADLESRGVVFATQSDTEVLLQLYARHGENMVRQLRGMFAFCLWDEDKQEALLARDPLGIKPLYVHEANGTLAFASELRALCGSGIFKPALDAEAVCRYFETGTVPEPLTLAKEVRMLEAGHTLVWKAGKTQRQRYWNLSFGSDFSGDDIRHAREALIDSVRHHFVSDVPVGVFLSGGIDSTAILALANEAGHRGISSFSITVDDEVADEGPIARRTAAHFGSNHHEMRLDAEVARGLFGEFLKHLDQPSIDGLNTFTVSSLARQHGMKVVLSGLGGDELFGGYSSFSKIPKMLRLHPVLSRVPGLPMLLQRGKPQHRRLADFLRSPGTVADAFGALRGIFSKGEAAALTRWITGEGSQFAVPGSRLESGKNDGAAQDQISELELTRYMRNQLLRDSDVMSMARGLELRVPFVDRVLAERITEIPAPQRLRPNKALLTEAVPEVPEWVVNQKKRGFLFPYQKWLGSEWGDEFARAGAGAPVPMPNWYQVWSVFVLKHCIESLGMKP</sequence>
<dbReference type="Gene3D" id="3.40.50.620">
    <property type="entry name" value="HUPs"/>
    <property type="match status" value="1"/>
</dbReference>
<dbReference type="EMBL" id="BKAG01000018">
    <property type="protein sequence ID" value="GEP43521.1"/>
    <property type="molecule type" value="Genomic_DNA"/>
</dbReference>
<keyword evidence="8" id="KW-0061">Asparagine biosynthesis</keyword>
<feature type="binding site" evidence="9">
    <location>
        <position position="288"/>
    </location>
    <ligand>
        <name>ATP</name>
        <dbReference type="ChEBI" id="CHEBI:30616"/>
    </ligand>
</feature>
<dbReference type="Proteomes" id="UP000321577">
    <property type="component" value="Unassembled WGS sequence"/>
</dbReference>
<keyword evidence="6 8" id="KW-0315">Glutamine amidotransferase</keyword>
<dbReference type="OrthoDB" id="9763290at2"/>
<dbReference type="CDD" id="cd00712">
    <property type="entry name" value="AsnB"/>
    <property type="match status" value="1"/>
</dbReference>
<feature type="binding site" evidence="9">
    <location>
        <begin position="360"/>
        <end position="361"/>
    </location>
    <ligand>
        <name>ATP</name>
        <dbReference type="ChEBI" id="CHEBI:30616"/>
    </ligand>
</feature>
<feature type="binding site" evidence="9">
    <location>
        <position position="103"/>
    </location>
    <ligand>
        <name>L-glutamine</name>
        <dbReference type="ChEBI" id="CHEBI:58359"/>
    </ligand>
</feature>
<gene>
    <name evidence="11" type="ORF">BGE01nite_28120</name>
</gene>
<evidence type="ECO:0000256" key="7">
    <source>
        <dbReference type="ARBA" id="ARBA00048741"/>
    </source>
</evidence>
<evidence type="ECO:0000256" key="1">
    <source>
        <dbReference type="ARBA" id="ARBA00005187"/>
    </source>
</evidence>
<dbReference type="InterPro" id="IPR029055">
    <property type="entry name" value="Ntn_hydrolases_N"/>
</dbReference>
<dbReference type="SUPFAM" id="SSF52402">
    <property type="entry name" value="Adenine nucleotide alpha hydrolases-like"/>
    <property type="match status" value="1"/>
</dbReference>
<dbReference type="NCBIfam" id="TIGR01536">
    <property type="entry name" value="asn_synth_AEB"/>
    <property type="match status" value="1"/>
</dbReference>
<evidence type="ECO:0000256" key="5">
    <source>
        <dbReference type="ARBA" id="ARBA00022840"/>
    </source>
</evidence>
<evidence type="ECO:0000256" key="3">
    <source>
        <dbReference type="ARBA" id="ARBA00012737"/>
    </source>
</evidence>
<dbReference type="SUPFAM" id="SSF56235">
    <property type="entry name" value="N-terminal nucleophile aminohydrolases (Ntn hydrolases)"/>
    <property type="match status" value="1"/>
</dbReference>
<keyword evidence="5 9" id="KW-0067">ATP-binding</keyword>
<evidence type="ECO:0000256" key="4">
    <source>
        <dbReference type="ARBA" id="ARBA00022741"/>
    </source>
</evidence>
<keyword evidence="4 9" id="KW-0547">Nucleotide-binding</keyword>
<comment type="pathway">
    <text evidence="1">Amino-acid biosynthesis; L-asparagine biosynthesis; L-asparagine from L-aspartate (L-Gln route): step 1/1.</text>
</comment>
<dbReference type="RefSeq" id="WP_146851095.1">
    <property type="nucleotide sequence ID" value="NZ_BKAG01000018.1"/>
</dbReference>
<accession>A0A512MB12</accession>
<evidence type="ECO:0000259" key="10">
    <source>
        <dbReference type="PROSITE" id="PS51278"/>
    </source>
</evidence>
<evidence type="ECO:0000256" key="9">
    <source>
        <dbReference type="PIRSR" id="PIRSR001589-2"/>
    </source>
</evidence>
<dbReference type="AlphaFoldDB" id="A0A512MB12"/>
<dbReference type="CDD" id="cd01991">
    <property type="entry name" value="Asn_synthase_B_C"/>
    <property type="match status" value="1"/>
</dbReference>
<dbReference type="GO" id="GO:0005524">
    <property type="term" value="F:ATP binding"/>
    <property type="evidence" value="ECO:0007669"/>
    <property type="project" value="UniProtKB-KW"/>
</dbReference>
<dbReference type="PIRSF" id="PIRSF001589">
    <property type="entry name" value="Asn_synthetase_glu-h"/>
    <property type="match status" value="1"/>
</dbReference>
<dbReference type="InterPro" id="IPR033738">
    <property type="entry name" value="AsnB_N"/>
</dbReference>
<dbReference type="Pfam" id="PF13537">
    <property type="entry name" value="GATase_7"/>
    <property type="match status" value="1"/>
</dbReference>
<dbReference type="PANTHER" id="PTHR43284:SF1">
    <property type="entry name" value="ASPARAGINE SYNTHETASE"/>
    <property type="match status" value="1"/>
</dbReference>
<comment type="similarity">
    <text evidence="2">Belongs to the asparagine synthetase family.</text>
</comment>
<dbReference type="Pfam" id="PF00733">
    <property type="entry name" value="Asn_synthase"/>
    <property type="match status" value="1"/>
</dbReference>
<comment type="caution">
    <text evidence="11">The sequence shown here is derived from an EMBL/GenBank/DDBJ whole genome shotgun (WGS) entry which is preliminary data.</text>
</comment>
<dbReference type="InterPro" id="IPR001962">
    <property type="entry name" value="Asn_synthase"/>
</dbReference>
<dbReference type="EC" id="6.3.5.4" evidence="3"/>
<dbReference type="InterPro" id="IPR017932">
    <property type="entry name" value="GATase_2_dom"/>
</dbReference>
<keyword evidence="12" id="KW-1185">Reference proteome</keyword>
<protein>
    <recommendedName>
        <fullName evidence="3">asparagine synthase (glutamine-hydrolyzing)</fullName>
        <ecNumber evidence="3">6.3.5.4</ecNumber>
    </recommendedName>
</protein>
<dbReference type="PANTHER" id="PTHR43284">
    <property type="entry name" value="ASPARAGINE SYNTHETASE (GLUTAMINE-HYDROLYZING)"/>
    <property type="match status" value="1"/>
</dbReference>
<dbReference type="GO" id="GO:0004066">
    <property type="term" value="F:asparagine synthase (glutamine-hydrolyzing) activity"/>
    <property type="evidence" value="ECO:0007669"/>
    <property type="project" value="UniProtKB-EC"/>
</dbReference>
<feature type="active site" description="For GATase activity" evidence="8">
    <location>
        <position position="2"/>
    </location>
</feature>
<organism evidence="11 12">
    <name type="scientific">Brevifollis gellanilyticus</name>
    <dbReference type="NCBI Taxonomy" id="748831"/>
    <lineage>
        <taxon>Bacteria</taxon>
        <taxon>Pseudomonadati</taxon>
        <taxon>Verrucomicrobiota</taxon>
        <taxon>Verrucomicrobiia</taxon>
        <taxon>Verrucomicrobiales</taxon>
        <taxon>Verrucomicrobiaceae</taxon>
    </lineage>
</organism>
<dbReference type="InterPro" id="IPR051786">
    <property type="entry name" value="ASN_synthetase/amidase"/>
</dbReference>
<keyword evidence="8" id="KW-0028">Amino-acid biosynthesis</keyword>
<dbReference type="GO" id="GO:0005829">
    <property type="term" value="C:cytosol"/>
    <property type="evidence" value="ECO:0007669"/>
    <property type="project" value="TreeGrafter"/>
</dbReference>
<comment type="catalytic activity">
    <reaction evidence="7">
        <text>L-aspartate + L-glutamine + ATP + H2O = L-asparagine + L-glutamate + AMP + diphosphate + H(+)</text>
        <dbReference type="Rhea" id="RHEA:12228"/>
        <dbReference type="ChEBI" id="CHEBI:15377"/>
        <dbReference type="ChEBI" id="CHEBI:15378"/>
        <dbReference type="ChEBI" id="CHEBI:29985"/>
        <dbReference type="ChEBI" id="CHEBI:29991"/>
        <dbReference type="ChEBI" id="CHEBI:30616"/>
        <dbReference type="ChEBI" id="CHEBI:33019"/>
        <dbReference type="ChEBI" id="CHEBI:58048"/>
        <dbReference type="ChEBI" id="CHEBI:58359"/>
        <dbReference type="ChEBI" id="CHEBI:456215"/>
        <dbReference type="EC" id="6.3.5.4"/>
    </reaction>
</comment>
<dbReference type="GO" id="GO:0006529">
    <property type="term" value="P:asparagine biosynthetic process"/>
    <property type="evidence" value="ECO:0007669"/>
    <property type="project" value="UniProtKB-KW"/>
</dbReference>
<dbReference type="InterPro" id="IPR014729">
    <property type="entry name" value="Rossmann-like_a/b/a_fold"/>
</dbReference>
<evidence type="ECO:0000313" key="11">
    <source>
        <dbReference type="EMBL" id="GEP43521.1"/>
    </source>
</evidence>
<feature type="domain" description="Glutamine amidotransferase type-2" evidence="10">
    <location>
        <begin position="2"/>
        <end position="216"/>
    </location>
</feature>
<dbReference type="Gene3D" id="3.60.20.10">
    <property type="entry name" value="Glutamine Phosphoribosylpyrophosphate, subunit 1, domain 1"/>
    <property type="match status" value="1"/>
</dbReference>
<evidence type="ECO:0000313" key="12">
    <source>
        <dbReference type="Proteomes" id="UP000321577"/>
    </source>
</evidence>
<dbReference type="PROSITE" id="PS51278">
    <property type="entry name" value="GATASE_TYPE_2"/>
    <property type="match status" value="1"/>
</dbReference>
<proteinExistence type="inferred from homology"/>
<evidence type="ECO:0000256" key="8">
    <source>
        <dbReference type="PIRSR" id="PIRSR001589-1"/>
    </source>
</evidence>
<reference evidence="11 12" key="1">
    <citation type="submission" date="2019-07" db="EMBL/GenBank/DDBJ databases">
        <title>Whole genome shotgun sequence of Brevifollis gellanilyticus NBRC 108608.</title>
        <authorList>
            <person name="Hosoyama A."/>
            <person name="Uohara A."/>
            <person name="Ohji S."/>
            <person name="Ichikawa N."/>
        </authorList>
    </citation>
    <scope>NUCLEOTIDE SEQUENCE [LARGE SCALE GENOMIC DNA]</scope>
    <source>
        <strain evidence="11 12">NBRC 108608</strain>
    </source>
</reference>
<name>A0A512MB12_9BACT</name>
<evidence type="ECO:0000256" key="6">
    <source>
        <dbReference type="ARBA" id="ARBA00022962"/>
    </source>
</evidence>
<evidence type="ECO:0000256" key="2">
    <source>
        <dbReference type="ARBA" id="ARBA00005752"/>
    </source>
</evidence>